<dbReference type="GO" id="GO:0015087">
    <property type="term" value="F:cobalt ion transmembrane transporter activity"/>
    <property type="evidence" value="ECO:0007669"/>
    <property type="project" value="TreeGrafter"/>
</dbReference>
<reference evidence="8" key="1">
    <citation type="submission" date="2012-06" db="EMBL/GenBank/DDBJ databases">
        <title>The genome sequence of Coniosporium apollinis CBS 100218.</title>
        <authorList>
            <consortium name="The Broad Institute Genome Sequencing Platform"/>
            <person name="Cuomo C."/>
            <person name="Gorbushina A."/>
            <person name="Noack S."/>
            <person name="Walker B."/>
            <person name="Young S.K."/>
            <person name="Zeng Q."/>
            <person name="Gargeya S."/>
            <person name="Fitzgerald M."/>
            <person name="Haas B."/>
            <person name="Abouelleil A."/>
            <person name="Alvarado L."/>
            <person name="Arachchi H.M."/>
            <person name="Berlin A.M."/>
            <person name="Chapman S.B."/>
            <person name="Goldberg J."/>
            <person name="Griggs A."/>
            <person name="Gujja S."/>
            <person name="Hansen M."/>
            <person name="Howarth C."/>
            <person name="Imamovic A."/>
            <person name="Larimer J."/>
            <person name="McCowan C."/>
            <person name="Montmayeur A."/>
            <person name="Murphy C."/>
            <person name="Neiman D."/>
            <person name="Pearson M."/>
            <person name="Priest M."/>
            <person name="Roberts A."/>
            <person name="Saif S."/>
            <person name="Shea T."/>
            <person name="Sisk P."/>
            <person name="Sykes S."/>
            <person name="Wortman J."/>
            <person name="Nusbaum C."/>
            <person name="Birren B."/>
        </authorList>
    </citation>
    <scope>NUCLEOTIDE SEQUENCE [LARGE SCALE GENOMIC DNA]</scope>
    <source>
        <strain evidence="8">CBS 100218</strain>
    </source>
</reference>
<keyword evidence="2 6" id="KW-0812">Transmembrane</keyword>
<evidence type="ECO:0000256" key="1">
    <source>
        <dbReference type="ARBA" id="ARBA00004141"/>
    </source>
</evidence>
<dbReference type="EMBL" id="JH767580">
    <property type="protein sequence ID" value="EON66482.1"/>
    <property type="molecule type" value="Genomic_DNA"/>
</dbReference>
<dbReference type="Proteomes" id="UP000016924">
    <property type="component" value="Unassembled WGS sequence"/>
</dbReference>
<dbReference type="RefSeq" id="XP_007781799.1">
    <property type="nucleotide sequence ID" value="XM_007783609.1"/>
</dbReference>
<feature type="region of interest" description="Disordered" evidence="5">
    <location>
        <begin position="467"/>
        <end position="505"/>
    </location>
</feature>
<dbReference type="Gene3D" id="1.20.58.340">
    <property type="entry name" value="Magnesium transport protein CorA, transmembrane region"/>
    <property type="match status" value="1"/>
</dbReference>
<dbReference type="STRING" id="1168221.R7YX53"/>
<evidence type="ECO:0000256" key="5">
    <source>
        <dbReference type="SAM" id="MobiDB-lite"/>
    </source>
</evidence>
<proteinExistence type="predicted"/>
<name>R7YX53_CONA1</name>
<keyword evidence="3 6" id="KW-1133">Transmembrane helix</keyword>
<feature type="compositionally biased region" description="Basic and acidic residues" evidence="5">
    <location>
        <begin position="494"/>
        <end position="505"/>
    </location>
</feature>
<dbReference type="eggNOG" id="KOG4177">
    <property type="taxonomic scope" value="Eukaryota"/>
</dbReference>
<feature type="transmembrane region" description="Helical" evidence="6">
    <location>
        <begin position="401"/>
        <end position="423"/>
    </location>
</feature>
<evidence type="ECO:0000313" key="7">
    <source>
        <dbReference type="EMBL" id="EON66482.1"/>
    </source>
</evidence>
<dbReference type="OrthoDB" id="341259at2759"/>
<evidence type="ECO:0000256" key="4">
    <source>
        <dbReference type="ARBA" id="ARBA00023136"/>
    </source>
</evidence>
<sequence length="505" mass="58687">MPHARFMKPFCRMINIDREATDKLLKQEFLVLVMPYLHWETRKAYEDMLKVIDKVKQRSEPRSNHQGGKPKSLEIPDTTFQDDREQIQIDRKLIQKYLSGSSLHIRRTLDQSYYYTLADTRLRDRDKDQVVYRYTKQLRNNSEKTPDTSPLQSMQLEPLMLMVDQCWLWILDGDTLLTCFPQRWGQDVKSKDETDVFQSIFAYLEPQEHLNRIMCVQDLAFFIIDRCAGNVLNPSLTRGATSQFLEIFSKSIGALADKQTSRFRELMSQVGLEGGNLDDLFDVYPEFTLLDEIRDVIEELSMIENINTQQTEAMEELKDKRPDKYGNSRPTRRPRHLYAPVMYPVQLHSRSIGRRATVESLFKSAHQVLQLLDLKQKQANVSEARSARKFAEETEKQGQSILLFTVVTIFFLPMSTLASIFGLNAKQLNKGEMSLGIVFAYIFPISLLVFAASLYLGFKHRMLQTFSRPPQAGTAPKKPNRSLSFFRRMRRSNPKAEERGRDPQV</sequence>
<dbReference type="PANTHER" id="PTHR47685">
    <property type="entry name" value="MAGNESIUM TRANSPORT PROTEIN CORA"/>
    <property type="match status" value="1"/>
</dbReference>
<feature type="transmembrane region" description="Helical" evidence="6">
    <location>
        <begin position="435"/>
        <end position="458"/>
    </location>
</feature>
<dbReference type="GO" id="GO:0015099">
    <property type="term" value="F:nickel cation transmembrane transporter activity"/>
    <property type="evidence" value="ECO:0007669"/>
    <property type="project" value="TreeGrafter"/>
</dbReference>
<dbReference type="OMA" id="RWATANK"/>
<evidence type="ECO:0000256" key="2">
    <source>
        <dbReference type="ARBA" id="ARBA00022692"/>
    </source>
</evidence>
<keyword evidence="4 6" id="KW-0472">Membrane</keyword>
<organism evidence="7 8">
    <name type="scientific">Coniosporium apollinis (strain CBS 100218)</name>
    <name type="common">Rock-inhabiting black yeast</name>
    <dbReference type="NCBI Taxonomy" id="1168221"/>
    <lineage>
        <taxon>Eukaryota</taxon>
        <taxon>Fungi</taxon>
        <taxon>Dikarya</taxon>
        <taxon>Ascomycota</taxon>
        <taxon>Pezizomycotina</taxon>
        <taxon>Dothideomycetes</taxon>
        <taxon>Dothideomycetes incertae sedis</taxon>
        <taxon>Coniosporium</taxon>
    </lineage>
</organism>
<feature type="region of interest" description="Disordered" evidence="5">
    <location>
        <begin position="57"/>
        <end position="80"/>
    </location>
</feature>
<dbReference type="GeneID" id="19902891"/>
<dbReference type="GO" id="GO:0016020">
    <property type="term" value="C:membrane"/>
    <property type="evidence" value="ECO:0007669"/>
    <property type="project" value="UniProtKB-SubCell"/>
</dbReference>
<evidence type="ECO:0000313" key="8">
    <source>
        <dbReference type="Proteomes" id="UP000016924"/>
    </source>
</evidence>
<dbReference type="GO" id="GO:0015095">
    <property type="term" value="F:magnesium ion transmembrane transporter activity"/>
    <property type="evidence" value="ECO:0007669"/>
    <property type="project" value="TreeGrafter"/>
</dbReference>
<comment type="subcellular location">
    <subcellularLocation>
        <location evidence="1">Membrane</location>
        <topology evidence="1">Multi-pass membrane protein</topology>
    </subcellularLocation>
</comment>
<dbReference type="HOGENOM" id="CLU_030280_0_0_1"/>
<keyword evidence="8" id="KW-1185">Reference proteome</keyword>
<dbReference type="InterPro" id="IPR050829">
    <property type="entry name" value="CorA_MIT"/>
</dbReference>
<dbReference type="AlphaFoldDB" id="R7YX53"/>
<evidence type="ECO:0000256" key="6">
    <source>
        <dbReference type="SAM" id="Phobius"/>
    </source>
</evidence>
<protein>
    <submittedName>
        <fullName evidence="7">Uncharacterized protein</fullName>
    </submittedName>
</protein>
<dbReference type="PANTHER" id="PTHR47685:SF1">
    <property type="entry name" value="MAGNESIUM TRANSPORT PROTEIN CORA"/>
    <property type="match status" value="1"/>
</dbReference>
<dbReference type="InterPro" id="IPR045863">
    <property type="entry name" value="CorA_TM1_TM2"/>
</dbReference>
<accession>R7YX53</accession>
<dbReference type="SUPFAM" id="SSF144083">
    <property type="entry name" value="Magnesium transport protein CorA, transmembrane region"/>
    <property type="match status" value="1"/>
</dbReference>
<evidence type="ECO:0000256" key="3">
    <source>
        <dbReference type="ARBA" id="ARBA00022989"/>
    </source>
</evidence>
<gene>
    <name evidence="7" type="ORF">W97_05580</name>
</gene>